<evidence type="ECO:0000313" key="4">
    <source>
        <dbReference type="Proteomes" id="UP000001555"/>
    </source>
</evidence>
<evidence type="ECO:0000313" key="2">
    <source>
        <dbReference type="EMBL" id="EEC07765.1"/>
    </source>
</evidence>
<reference evidence="3" key="2">
    <citation type="submission" date="2020-05" db="UniProtKB">
        <authorList>
            <consortium name="EnsemblMetazoa"/>
        </authorList>
    </citation>
    <scope>IDENTIFICATION</scope>
    <source>
        <strain evidence="3">wikel</strain>
    </source>
</reference>
<evidence type="ECO:0000313" key="3">
    <source>
        <dbReference type="EnsemblMetazoa" id="ISCW006030-PA"/>
    </source>
</evidence>
<dbReference type="HOGENOM" id="CLU_2006417_0_0_1"/>
<dbReference type="AlphaFoldDB" id="B7PME3"/>
<sequence length="124" mass="13421">MRRERRFGRDRRSDGLSLRAAPALEVPRSKKRTSSSLANGACKAAGADHVRPVSAAMSALGFRWFPSRGFHPAAFLASGGTRDSGPRRSRLQEEHPGGFVLELFAAASTASATRSNQLQWILGE</sequence>
<feature type="region of interest" description="Disordered" evidence="1">
    <location>
        <begin position="1"/>
        <end position="43"/>
    </location>
</feature>
<dbReference type="PaxDb" id="6945-B7PME3"/>
<dbReference type="Proteomes" id="UP000001555">
    <property type="component" value="Unassembled WGS sequence"/>
</dbReference>
<organism>
    <name type="scientific">Ixodes scapularis</name>
    <name type="common">Black-legged tick</name>
    <name type="synonym">Deer tick</name>
    <dbReference type="NCBI Taxonomy" id="6945"/>
    <lineage>
        <taxon>Eukaryota</taxon>
        <taxon>Metazoa</taxon>
        <taxon>Ecdysozoa</taxon>
        <taxon>Arthropoda</taxon>
        <taxon>Chelicerata</taxon>
        <taxon>Arachnida</taxon>
        <taxon>Acari</taxon>
        <taxon>Parasitiformes</taxon>
        <taxon>Ixodida</taxon>
        <taxon>Ixodoidea</taxon>
        <taxon>Ixodidae</taxon>
        <taxon>Ixodinae</taxon>
        <taxon>Ixodes</taxon>
    </lineage>
</organism>
<dbReference type="EMBL" id="ABJB010310492">
    <property type="status" value="NOT_ANNOTATED_CDS"/>
    <property type="molecule type" value="Genomic_DNA"/>
</dbReference>
<dbReference type="InParanoid" id="B7PME3"/>
<accession>B7PME3</accession>
<dbReference type="VEuPathDB" id="VectorBase:ISCI006030"/>
<keyword evidence="4" id="KW-1185">Reference proteome</keyword>
<reference evidence="2 4" key="1">
    <citation type="submission" date="2008-03" db="EMBL/GenBank/DDBJ databases">
        <title>Annotation of Ixodes scapularis.</title>
        <authorList>
            <consortium name="Ixodes scapularis Genome Project Consortium"/>
            <person name="Caler E."/>
            <person name="Hannick L.I."/>
            <person name="Bidwell S."/>
            <person name="Joardar V."/>
            <person name="Thiagarajan M."/>
            <person name="Amedeo P."/>
            <person name="Galinsky K.J."/>
            <person name="Schobel S."/>
            <person name="Inman J."/>
            <person name="Hostetler J."/>
            <person name="Miller J."/>
            <person name="Hammond M."/>
            <person name="Megy K."/>
            <person name="Lawson D."/>
            <person name="Kodira C."/>
            <person name="Sutton G."/>
            <person name="Meyer J."/>
            <person name="Hill C.A."/>
            <person name="Birren B."/>
            <person name="Nene V."/>
            <person name="Collins F."/>
            <person name="Alarcon-Chaidez F."/>
            <person name="Wikel S."/>
            <person name="Strausberg R."/>
        </authorList>
    </citation>
    <scope>NUCLEOTIDE SEQUENCE [LARGE SCALE GENOMIC DNA]</scope>
    <source>
        <strain evidence="4">Wikel</strain>
        <strain evidence="2">Wikel colony</strain>
    </source>
</reference>
<name>B7PME3_IXOSC</name>
<dbReference type="EnsemblMetazoa" id="ISCW006030-RA">
    <property type="protein sequence ID" value="ISCW006030-PA"/>
    <property type="gene ID" value="ISCW006030"/>
</dbReference>
<gene>
    <name evidence="2" type="ORF">IscW_ISCW006030</name>
</gene>
<protein>
    <submittedName>
        <fullName evidence="2 3">Uncharacterized protein</fullName>
    </submittedName>
</protein>
<evidence type="ECO:0000256" key="1">
    <source>
        <dbReference type="SAM" id="MobiDB-lite"/>
    </source>
</evidence>
<proteinExistence type="predicted"/>
<dbReference type="EMBL" id="DS746791">
    <property type="protein sequence ID" value="EEC07765.1"/>
    <property type="molecule type" value="Genomic_DNA"/>
</dbReference>
<dbReference type="VEuPathDB" id="VectorBase:ISCW006030"/>